<keyword evidence="2" id="KW-1185">Reference proteome</keyword>
<reference evidence="1" key="1">
    <citation type="submission" date="2021-03" db="EMBL/GenBank/DDBJ databases">
        <title>Evolutionary priming and transition to the ectomycorrhizal habit in an iconic lineage of mushroom-forming fungi: is preadaptation a requirement?</title>
        <authorList>
            <consortium name="DOE Joint Genome Institute"/>
            <person name="Looney B.P."/>
            <person name="Miyauchi S."/>
            <person name="Morin E."/>
            <person name="Drula E."/>
            <person name="Courty P.E."/>
            <person name="Chicoki N."/>
            <person name="Fauchery L."/>
            <person name="Kohler A."/>
            <person name="Kuo A."/>
            <person name="LaButti K."/>
            <person name="Pangilinan J."/>
            <person name="Lipzen A."/>
            <person name="Riley R."/>
            <person name="Andreopoulos W."/>
            <person name="He G."/>
            <person name="Johnson J."/>
            <person name="Barry K.W."/>
            <person name="Grigoriev I.V."/>
            <person name="Nagy L."/>
            <person name="Hibbett D."/>
            <person name="Henrissat B."/>
            <person name="Matheny P.B."/>
            <person name="Labbe J."/>
            <person name="Martin A.F."/>
        </authorList>
    </citation>
    <scope>NUCLEOTIDE SEQUENCE</scope>
    <source>
        <strain evidence="1">BPL698</strain>
    </source>
</reference>
<sequence length="825" mass="90064">MVDMEHVTVYTASSVPAAASHPAINSLQWTEDGQLLFLTKIAVYILTPDLGVNCCSASEVATTQLKEGGPRANTLGWFRTVLELDRRSFHHWPSESQDWDSLVTGSLDVSIKSVVASPSFLSADAGCILAVITTNLELSLWGSVKNQLDGQWGQGIRLQDAVSLLRSLAVIRTDDRLQQTLQTQVVCSSWSRQPDFGAIPACICDGSLLAIGNRAGSILLLKFTAESGSDQCLEHVQTVDVSEQWITHLTWLPWTNAGENECVAMLVHCTSDGAVGLVKVTRKCHMESRGSEYGPGLVLETSVNRSQLSICKADDRIIMGLSFVETRDMEPIVVVLRPGVVQLWAEERDGSAWSGLLSFHLHSQGISSGSSMLYPPSGVVYSPEHDTLVLSLIDGSFHVIYDISSAPSSSLLGSTKIPYFSSGLSSISRRVFMHIEGDVITHAEMNRIYGMVSFGGFPMVNWAHERSLSSDFSYKHEARHSKTLVLTKIHAEDSDKVVLEMLADVIATAKACTIGTIAPGTAPIHTLRPILFRLVQGGVLTRLHSRFLQALRRSASESHLEIAIPPLIFTSSASPRPLFRTSIVRQLFGDDTLLRIRLKLAIADFCWRLSSSPENRNEFGTVARDLMSAISHRVLGILVQHIDFVAHLLTRDDLPFVLRVIIQCMLPGVPQELSVKAQRLADKVTAFFPPAGHETVSNGSRELCPACHVEVPLTDVTLATCSNGHRWPRCSVTSFILSTTKVQTCLGCARKALLPVARSRYEQESGTELSSGEGGSKLAVAGDSSSVGDSITENVRTIERGWIVQELLKAVRRCIFCGNNFAILV</sequence>
<evidence type="ECO:0000313" key="2">
    <source>
        <dbReference type="Proteomes" id="UP001207468"/>
    </source>
</evidence>
<keyword evidence="1" id="KW-0479">Metal-binding</keyword>
<keyword evidence="1" id="KW-0862">Zinc</keyword>
<dbReference type="Proteomes" id="UP001207468">
    <property type="component" value="Unassembled WGS sequence"/>
</dbReference>
<protein>
    <submittedName>
        <fullName evidence="1">Zinc-finger of transcription factor IIIC complex-domain-containing protein</fullName>
    </submittedName>
</protein>
<proteinExistence type="predicted"/>
<keyword evidence="1" id="KW-0863">Zinc-finger</keyword>
<accession>A0ACC0UGP3</accession>
<comment type="caution">
    <text evidence="1">The sequence shown here is derived from an EMBL/GenBank/DDBJ whole genome shotgun (WGS) entry which is preliminary data.</text>
</comment>
<gene>
    <name evidence="1" type="ORF">F5148DRAFT_1340507</name>
</gene>
<dbReference type="EMBL" id="JAGFNK010000050">
    <property type="protein sequence ID" value="KAI9510017.1"/>
    <property type="molecule type" value="Genomic_DNA"/>
</dbReference>
<name>A0ACC0UGP3_9AGAM</name>
<evidence type="ECO:0000313" key="1">
    <source>
        <dbReference type="EMBL" id="KAI9510017.1"/>
    </source>
</evidence>
<organism evidence="1 2">
    <name type="scientific">Russula earlei</name>
    <dbReference type="NCBI Taxonomy" id="71964"/>
    <lineage>
        <taxon>Eukaryota</taxon>
        <taxon>Fungi</taxon>
        <taxon>Dikarya</taxon>
        <taxon>Basidiomycota</taxon>
        <taxon>Agaricomycotina</taxon>
        <taxon>Agaricomycetes</taxon>
        <taxon>Russulales</taxon>
        <taxon>Russulaceae</taxon>
        <taxon>Russula</taxon>
    </lineage>
</organism>